<feature type="transmembrane region" description="Helical" evidence="7">
    <location>
        <begin position="297"/>
        <end position="321"/>
    </location>
</feature>
<dbReference type="EMBL" id="SJDT01000008">
    <property type="protein sequence ID" value="TBW20808.1"/>
    <property type="molecule type" value="Genomic_DNA"/>
</dbReference>
<dbReference type="RefSeq" id="WP_131282330.1">
    <property type="nucleotide sequence ID" value="NZ_SJDT01000008.1"/>
</dbReference>
<dbReference type="InterPro" id="IPR025857">
    <property type="entry name" value="MacB_PCD"/>
</dbReference>
<evidence type="ECO:0000259" key="9">
    <source>
        <dbReference type="Pfam" id="PF12704"/>
    </source>
</evidence>
<dbReference type="GO" id="GO:0098797">
    <property type="term" value="C:plasma membrane protein complex"/>
    <property type="evidence" value="ECO:0007669"/>
    <property type="project" value="TreeGrafter"/>
</dbReference>
<dbReference type="PANTHER" id="PTHR30489:SF0">
    <property type="entry name" value="LIPOPROTEIN-RELEASING SYSTEM TRANSMEMBRANE PROTEIN LOLE"/>
    <property type="match status" value="1"/>
</dbReference>
<sequence length="865" mass="93127">MMLTHIFRTLTVNWRSHLLPSLALIIASIFIFLEVLLTPFLNQTLEQSVAKTTGQIAFSVSDESTTADALAQKLRALPEVESVYSSIHAPATIISGSHAIDANINNLPPEQWSIIDITRGERPTADNQVLISGSIAKALGVSIGEEITVLGDSSFALALHKLTVTGIFSRSPFSSAAQSSELLVNSPDAATGTKISASQMGSNDALFVVAKPHVSRTLLQEKIKNLTAGTVLSAQEIRESVYAEQARNIAYFQSILGWLLALPMLISAFVIAASTHSLVKNRRRTMAQLRTLGASRWYIFGVNMSEVLIISVFSTAIGHAIGRSLFQVVIGLLKSGSGGAFISQDFDVVISDYLFAALGSIGVALIASLPSVAAYSFVPASFIFHRETPRKRRKLVIFAIELIVFVLGTIAVFFSIVVPEDLLFIIRSGNNNQYLRVLTTISLLLLAAIASFYALRFVVSIFARHVRFSRSISSFHLAATQHYADAMARIGTLLMICAAASILGLTTMSSIKATAYQESESQYLPFDAAAKIIDPTNGPIVSPANSPANRPHNSAGFSESTLEKLAKTPGVDQVLPVETVIGKLGYNNGETLENFYLYGIDPDSARKYFPPGTKFLRGLKPGTIVLPRDLLGLPPTELPKQATLTLSQSPTQAITLYVRYENVPWSIITTTDLKDTFGTHRVSEAWARFSTEGNANKAATYQATINVIKADASVRADVVLSSEPVGIRTKNTPASYITLGLLTLSLILCVAAVCNSLYLSRQARSSEVKVLSGIGISPHVNSTSLVVSAIGRTTLSVFVGSLAGVTSGIYLATVYVGALTWRQFFSIPWISVVILTLICALLAGICARIQTALPSFTTHYGRSIK</sequence>
<comment type="caution">
    <text evidence="10">The sequence shown here is derived from an EMBL/GenBank/DDBJ whole genome shotgun (WGS) entry which is preliminary data.</text>
</comment>
<evidence type="ECO:0000256" key="1">
    <source>
        <dbReference type="ARBA" id="ARBA00004651"/>
    </source>
</evidence>
<dbReference type="InterPro" id="IPR003838">
    <property type="entry name" value="ABC3_permease_C"/>
</dbReference>
<feature type="transmembrane region" description="Helical" evidence="7">
    <location>
        <begin position="827"/>
        <end position="847"/>
    </location>
</feature>
<feature type="transmembrane region" description="Helical" evidence="7">
    <location>
        <begin position="736"/>
        <end position="759"/>
    </location>
</feature>
<feature type="transmembrane region" description="Helical" evidence="7">
    <location>
        <begin position="395"/>
        <end position="417"/>
    </location>
</feature>
<dbReference type="InterPro" id="IPR051447">
    <property type="entry name" value="Lipoprotein-release_system"/>
</dbReference>
<feature type="domain" description="ABC3 transporter permease C-terminal" evidence="8">
    <location>
        <begin position="261"/>
        <end position="375"/>
    </location>
</feature>
<keyword evidence="4 7" id="KW-0812">Transmembrane</keyword>
<dbReference type="PANTHER" id="PTHR30489">
    <property type="entry name" value="LIPOPROTEIN-RELEASING SYSTEM TRANSMEMBRANE PROTEIN LOLE"/>
    <property type="match status" value="1"/>
</dbReference>
<evidence type="ECO:0000256" key="6">
    <source>
        <dbReference type="ARBA" id="ARBA00023136"/>
    </source>
</evidence>
<dbReference type="Proteomes" id="UP000293036">
    <property type="component" value="Unassembled WGS sequence"/>
</dbReference>
<accession>A0A4Q9V0E8</accession>
<proteinExistence type="inferred from homology"/>
<evidence type="ECO:0000313" key="10">
    <source>
        <dbReference type="EMBL" id="TBW20808.1"/>
    </source>
</evidence>
<comment type="subcellular location">
    <subcellularLocation>
        <location evidence="1">Cell membrane</location>
        <topology evidence="1">Multi-pass membrane protein</topology>
    </subcellularLocation>
</comment>
<evidence type="ECO:0000256" key="3">
    <source>
        <dbReference type="ARBA" id="ARBA00022475"/>
    </source>
</evidence>
<dbReference type="AlphaFoldDB" id="A0A4Q9V0E8"/>
<evidence type="ECO:0000256" key="7">
    <source>
        <dbReference type="SAM" id="Phobius"/>
    </source>
</evidence>
<dbReference type="OrthoDB" id="9780560at2"/>
<reference evidence="10 11" key="1">
    <citation type="submission" date="2019-02" db="EMBL/GenBank/DDBJ databases">
        <title>Arcanobacterium bovis sp. nov., isolated from the milk of a cow with mastitis.</title>
        <authorList>
            <person name="Sammra O."/>
            <person name="Foster G."/>
            <person name="Hassan A."/>
            <person name="Alssahen M."/>
            <person name="Laemmler C."/>
            <person name="Borowiak M."/>
            <person name="Malorny B."/>
            <person name="Abdulmawjood A."/>
        </authorList>
    </citation>
    <scope>NUCLEOTIDE SEQUENCE [LARGE SCALE GENOMIC DNA]</scope>
    <source>
        <strain evidence="10 11">C605018/01/1</strain>
    </source>
</reference>
<keyword evidence="5 7" id="KW-1133">Transmembrane helix</keyword>
<keyword evidence="6 7" id="KW-0472">Membrane</keyword>
<organism evidence="10 11">
    <name type="scientific">Arcanobacterium bovis</name>
    <dbReference type="NCBI Taxonomy" id="2529275"/>
    <lineage>
        <taxon>Bacteria</taxon>
        <taxon>Bacillati</taxon>
        <taxon>Actinomycetota</taxon>
        <taxon>Actinomycetes</taxon>
        <taxon>Actinomycetales</taxon>
        <taxon>Actinomycetaceae</taxon>
        <taxon>Arcanobacterium</taxon>
    </lineage>
</organism>
<feature type="transmembrane region" description="Helical" evidence="7">
    <location>
        <begin position="483"/>
        <end position="505"/>
    </location>
</feature>
<evidence type="ECO:0000259" key="8">
    <source>
        <dbReference type="Pfam" id="PF02687"/>
    </source>
</evidence>
<feature type="transmembrane region" description="Helical" evidence="7">
    <location>
        <begin position="437"/>
        <end position="462"/>
    </location>
</feature>
<evidence type="ECO:0000256" key="2">
    <source>
        <dbReference type="ARBA" id="ARBA00005236"/>
    </source>
</evidence>
<protein>
    <submittedName>
        <fullName evidence="10">FtsX-like permease family protein</fullName>
    </submittedName>
</protein>
<evidence type="ECO:0000313" key="11">
    <source>
        <dbReference type="Proteomes" id="UP000293036"/>
    </source>
</evidence>
<evidence type="ECO:0000256" key="5">
    <source>
        <dbReference type="ARBA" id="ARBA00022989"/>
    </source>
</evidence>
<name>A0A4Q9V0E8_9ACTO</name>
<dbReference type="Pfam" id="PF02687">
    <property type="entry name" value="FtsX"/>
    <property type="match status" value="1"/>
</dbReference>
<feature type="transmembrane region" description="Helical" evidence="7">
    <location>
        <begin position="353"/>
        <end position="383"/>
    </location>
</feature>
<feature type="transmembrane region" description="Helical" evidence="7">
    <location>
        <begin position="255"/>
        <end position="276"/>
    </location>
</feature>
<dbReference type="Pfam" id="PF12704">
    <property type="entry name" value="MacB_PCD"/>
    <property type="match status" value="1"/>
</dbReference>
<feature type="transmembrane region" description="Helical" evidence="7">
    <location>
        <begin position="797"/>
        <end position="821"/>
    </location>
</feature>
<dbReference type="GO" id="GO:0044874">
    <property type="term" value="P:lipoprotein localization to outer membrane"/>
    <property type="evidence" value="ECO:0007669"/>
    <property type="project" value="TreeGrafter"/>
</dbReference>
<gene>
    <name evidence="10" type="ORF">EZJ44_08165</name>
</gene>
<keyword evidence="11" id="KW-1185">Reference proteome</keyword>
<keyword evidence="3" id="KW-1003">Cell membrane</keyword>
<evidence type="ECO:0000256" key="4">
    <source>
        <dbReference type="ARBA" id="ARBA00022692"/>
    </source>
</evidence>
<feature type="transmembrane region" description="Helical" evidence="7">
    <location>
        <begin position="21"/>
        <end position="41"/>
    </location>
</feature>
<comment type="similarity">
    <text evidence="2">Belongs to the ABC-4 integral membrane protein family. LolC/E subfamily.</text>
</comment>
<feature type="domain" description="MacB-like periplasmic core" evidence="9">
    <location>
        <begin position="22"/>
        <end position="225"/>
    </location>
</feature>